<comment type="subcellular location">
    <subcellularLocation>
        <location evidence="1">Endomembrane system</location>
    </subcellularLocation>
</comment>
<dbReference type="RefSeq" id="WP_024893710.1">
    <property type="nucleotide sequence ID" value="NZ_DAIAWO010000094.1"/>
</dbReference>
<dbReference type="GO" id="GO:0012505">
    <property type="term" value="C:endomembrane system"/>
    <property type="evidence" value="ECO:0007669"/>
    <property type="project" value="UniProtKB-SubCell"/>
</dbReference>
<accession>A0A1C2IRT8</accession>
<dbReference type="PANTHER" id="PTHR30024:SF43">
    <property type="entry name" value="BLL4572 PROTEIN"/>
    <property type="match status" value="1"/>
</dbReference>
<dbReference type="InterPro" id="IPR044527">
    <property type="entry name" value="NrtA/CpmA_ABC-bd_dom"/>
</dbReference>
<evidence type="ECO:0000256" key="3">
    <source>
        <dbReference type="ARBA" id="ARBA00022475"/>
    </source>
</evidence>
<name>A0A1C2IRT8_ACITH</name>
<evidence type="ECO:0000313" key="7">
    <source>
        <dbReference type="EMBL" id="OCX76565.1"/>
    </source>
</evidence>
<dbReference type="Pfam" id="PF13379">
    <property type="entry name" value="NMT1_2"/>
    <property type="match status" value="1"/>
</dbReference>
<evidence type="ECO:0000256" key="1">
    <source>
        <dbReference type="ARBA" id="ARBA00004308"/>
    </source>
</evidence>
<dbReference type="Proteomes" id="UP000095008">
    <property type="component" value="Unassembled WGS sequence"/>
</dbReference>
<dbReference type="STRING" id="930.GCA_002079865_02121"/>
<evidence type="ECO:0000313" key="6">
    <source>
        <dbReference type="EMBL" id="OCX73534.1"/>
    </source>
</evidence>
<evidence type="ECO:0000313" key="9">
    <source>
        <dbReference type="Proteomes" id="UP000095008"/>
    </source>
</evidence>
<dbReference type="EMBL" id="LWSA01000102">
    <property type="protein sequence ID" value="OCX73534.1"/>
    <property type="molecule type" value="Genomic_DNA"/>
</dbReference>
<evidence type="ECO:0000256" key="2">
    <source>
        <dbReference type="ARBA" id="ARBA00022448"/>
    </source>
</evidence>
<keyword evidence="3" id="KW-1003">Cell membrane</keyword>
<dbReference type="EMBL" id="LWRY01000001">
    <property type="protein sequence ID" value="OCX76565.1"/>
    <property type="molecule type" value="Genomic_DNA"/>
</dbReference>
<dbReference type="CDD" id="cd13553">
    <property type="entry name" value="PBP2_NrtA_CpmA_like"/>
    <property type="match status" value="1"/>
</dbReference>
<comment type="caution">
    <text evidence="6">The sequence shown here is derived from an EMBL/GenBank/DDBJ whole genome shotgun (WGS) entry which is preliminary data.</text>
</comment>
<gene>
    <name evidence="7" type="ORF">A6M23_00100</name>
    <name evidence="6" type="ORF">A6P07_08300</name>
</gene>
<proteinExistence type="predicted"/>
<dbReference type="SUPFAM" id="SSF53850">
    <property type="entry name" value="Periplasmic binding protein-like II"/>
    <property type="match status" value="1"/>
</dbReference>
<organism evidence="6 8">
    <name type="scientific">Acidithiobacillus thiooxidans</name>
    <name type="common">Thiobacillus thiooxidans</name>
    <dbReference type="NCBI Taxonomy" id="930"/>
    <lineage>
        <taxon>Bacteria</taxon>
        <taxon>Pseudomonadati</taxon>
        <taxon>Pseudomonadota</taxon>
        <taxon>Acidithiobacillia</taxon>
        <taxon>Acidithiobacillales</taxon>
        <taxon>Acidithiobacillaceae</taxon>
        <taxon>Acidithiobacillus</taxon>
    </lineage>
</organism>
<dbReference type="OrthoDB" id="9815454at2"/>
<sequence>MSGENLNIGFVALTDSAPLIVARELGFFAAEGLAVTLQKEPSWASLRDHLLFGDLVAAHALAPLPMAATLGIASPKIPVSTALTLSLNGNAITVSHALYQRLRDTGFTGAEPAIATAQALRHIIETEPAKKLRFAVVSPVSNHHYQLRHWLRAASIDPDQDIQITVVPPRHMVAALRAGEIDGYCVGEPWGSLAAAENVGIPIISSYELWNNLMEKVLAVRNDWSQREPDLYLAMIRAILTASQWLDNPQHRLEAAPWVAAAIGVPREVVAMALTGNVPGLAQQEDFHVFARYSANFPWHSHALWLARQMQTAGQWPQGVYSETLIPQVYRCDIYRQAAKALRLPVPNTDFVDWGNHTQSWQVQSDDGHPVTMGPNLIFDGSTVTR</sequence>
<keyword evidence="2" id="KW-0813">Transport</keyword>
<keyword evidence="5" id="KW-0472">Membrane</keyword>
<protein>
    <submittedName>
        <fullName evidence="6">Nitrate transporter</fullName>
    </submittedName>
</protein>
<dbReference type="Gene3D" id="3.40.190.10">
    <property type="entry name" value="Periplasmic binding protein-like II"/>
    <property type="match status" value="2"/>
</dbReference>
<evidence type="ECO:0000256" key="4">
    <source>
        <dbReference type="ARBA" id="ARBA00022519"/>
    </source>
</evidence>
<keyword evidence="4" id="KW-0997">Cell inner membrane</keyword>
<evidence type="ECO:0000313" key="8">
    <source>
        <dbReference type="Proteomes" id="UP000094893"/>
    </source>
</evidence>
<dbReference type="AlphaFoldDB" id="A0A1C2IRT8"/>
<keyword evidence="9" id="KW-1185">Reference proteome</keyword>
<evidence type="ECO:0000256" key="5">
    <source>
        <dbReference type="ARBA" id="ARBA00023136"/>
    </source>
</evidence>
<dbReference type="PANTHER" id="PTHR30024">
    <property type="entry name" value="ALIPHATIC SULFONATES-BINDING PROTEIN-RELATED"/>
    <property type="match status" value="1"/>
</dbReference>
<reference evidence="6 8" key="1">
    <citation type="journal article" date="2016" name="Int. J. Mol. Sci.">
        <title>Comparative genomics of the extreme acidophile Acidithiobacillus thiooxidans reveals intraspecific divergence and niche adaptation.</title>
        <authorList>
            <person name="Zhang X."/>
            <person name="Feng X."/>
            <person name="Tao J."/>
            <person name="Ma L."/>
            <person name="Xiao Y."/>
            <person name="Liang Y."/>
            <person name="Liu X."/>
            <person name="Yin H."/>
        </authorList>
    </citation>
    <scope>NUCLEOTIDE SEQUENCE [LARGE SCALE GENOMIC DNA]</scope>
    <source>
        <strain evidence="6 8">A02</strain>
        <strain evidence="7">DXS-W</strain>
    </source>
</reference>
<dbReference type="Proteomes" id="UP000094893">
    <property type="component" value="Unassembled WGS sequence"/>
</dbReference>